<name>A0A4U0UQD0_9PEZI</name>
<feature type="non-terminal residue" evidence="2">
    <location>
        <position position="147"/>
    </location>
</feature>
<dbReference type="EMBL" id="NAJQ01002755">
    <property type="protein sequence ID" value="TKA38168.1"/>
    <property type="molecule type" value="Genomic_DNA"/>
</dbReference>
<dbReference type="AlphaFoldDB" id="A0A4U0UQD0"/>
<dbReference type="Gene3D" id="3.40.50.720">
    <property type="entry name" value="NAD(P)-binding Rossmann-like Domain"/>
    <property type="match status" value="1"/>
</dbReference>
<comment type="caution">
    <text evidence="2">The sequence shown here is derived from an EMBL/GenBank/DDBJ whole genome shotgun (WGS) entry which is preliminary data.</text>
</comment>
<dbReference type="Proteomes" id="UP000309340">
    <property type="component" value="Unassembled WGS sequence"/>
</dbReference>
<dbReference type="Pfam" id="PF00646">
    <property type="entry name" value="F-box"/>
    <property type="match status" value="1"/>
</dbReference>
<evidence type="ECO:0000259" key="1">
    <source>
        <dbReference type="Pfam" id="PF00646"/>
    </source>
</evidence>
<dbReference type="OrthoDB" id="1879366at2759"/>
<organism evidence="2 3">
    <name type="scientific">Friedmanniomyces simplex</name>
    <dbReference type="NCBI Taxonomy" id="329884"/>
    <lineage>
        <taxon>Eukaryota</taxon>
        <taxon>Fungi</taxon>
        <taxon>Dikarya</taxon>
        <taxon>Ascomycota</taxon>
        <taxon>Pezizomycotina</taxon>
        <taxon>Dothideomycetes</taxon>
        <taxon>Dothideomycetidae</taxon>
        <taxon>Mycosphaerellales</taxon>
        <taxon>Teratosphaeriaceae</taxon>
        <taxon>Friedmanniomyces</taxon>
    </lineage>
</organism>
<evidence type="ECO:0000313" key="3">
    <source>
        <dbReference type="Proteomes" id="UP000309340"/>
    </source>
</evidence>
<evidence type="ECO:0000313" key="2">
    <source>
        <dbReference type="EMBL" id="TKA38168.1"/>
    </source>
</evidence>
<sequence length="147" mass="16326">VSVMNALTIKGSYSGTRKGLAECLDLMAKGVLKPLVETKSIEDLPSVLHDLDEGKVKSRMVLLPDWRKEASAAVQGLKTFFSDFLEPTLFTEKQPLDRQEGTPAAERVLELPELLENVLQYLEIPDILRFQQVNRSACASIDGSPRL</sequence>
<gene>
    <name evidence="2" type="ORF">B0A55_13602</name>
</gene>
<feature type="domain" description="F-box" evidence="1">
    <location>
        <begin position="109"/>
        <end position="144"/>
    </location>
</feature>
<keyword evidence="3" id="KW-1185">Reference proteome</keyword>
<dbReference type="STRING" id="329884.A0A4U0UQD0"/>
<dbReference type="InterPro" id="IPR001810">
    <property type="entry name" value="F-box_dom"/>
</dbReference>
<accession>A0A4U0UQD0</accession>
<dbReference type="Gene3D" id="3.90.180.10">
    <property type="entry name" value="Medium-chain alcohol dehydrogenases, catalytic domain"/>
    <property type="match status" value="1"/>
</dbReference>
<reference evidence="2 3" key="1">
    <citation type="submission" date="2017-03" db="EMBL/GenBank/DDBJ databases">
        <title>Genomes of endolithic fungi from Antarctica.</title>
        <authorList>
            <person name="Coleine C."/>
            <person name="Masonjones S."/>
            <person name="Stajich J.E."/>
        </authorList>
    </citation>
    <scope>NUCLEOTIDE SEQUENCE [LARGE SCALE GENOMIC DNA]</scope>
    <source>
        <strain evidence="2 3">CCFEE 5184</strain>
    </source>
</reference>
<feature type="non-terminal residue" evidence="2">
    <location>
        <position position="1"/>
    </location>
</feature>
<proteinExistence type="predicted"/>
<protein>
    <recommendedName>
        <fullName evidence="1">F-box domain-containing protein</fullName>
    </recommendedName>
</protein>